<dbReference type="OrthoDB" id="4337876at2"/>
<dbReference type="RefSeq" id="WP_051802747.1">
    <property type="nucleotide sequence ID" value="NZ_AP023354.1"/>
</dbReference>
<keyword evidence="1" id="KW-1133">Transmembrane helix</keyword>
<dbReference type="Proteomes" id="UP000680750">
    <property type="component" value="Chromosome"/>
</dbReference>
<organism evidence="2 3">
    <name type="scientific">Actinocatenispora sera</name>
    <dbReference type="NCBI Taxonomy" id="390989"/>
    <lineage>
        <taxon>Bacteria</taxon>
        <taxon>Bacillati</taxon>
        <taxon>Actinomycetota</taxon>
        <taxon>Actinomycetes</taxon>
        <taxon>Micromonosporales</taxon>
        <taxon>Micromonosporaceae</taxon>
        <taxon>Actinocatenispora</taxon>
    </lineage>
</organism>
<feature type="transmembrane region" description="Helical" evidence="1">
    <location>
        <begin position="124"/>
        <end position="145"/>
    </location>
</feature>
<gene>
    <name evidence="2" type="ORF">Asera_29680</name>
</gene>
<keyword evidence="1" id="KW-0472">Membrane</keyword>
<accession>A0A810L037</accession>
<name>A0A810L037_9ACTN</name>
<protein>
    <submittedName>
        <fullName evidence="2">Uncharacterized protein</fullName>
    </submittedName>
</protein>
<feature type="transmembrane region" description="Helical" evidence="1">
    <location>
        <begin position="94"/>
        <end position="112"/>
    </location>
</feature>
<feature type="transmembrane region" description="Helical" evidence="1">
    <location>
        <begin position="64"/>
        <end position="82"/>
    </location>
</feature>
<evidence type="ECO:0000313" key="3">
    <source>
        <dbReference type="Proteomes" id="UP000680750"/>
    </source>
</evidence>
<keyword evidence="1" id="KW-0812">Transmembrane</keyword>
<proteinExistence type="predicted"/>
<evidence type="ECO:0000256" key="1">
    <source>
        <dbReference type="SAM" id="Phobius"/>
    </source>
</evidence>
<dbReference type="AlphaFoldDB" id="A0A810L037"/>
<dbReference type="KEGG" id="aser:Asera_29680"/>
<sequence length="156" mass="16752">MTATIDRSPATGTRRPLWLYVGLALTLVATVAPLLDLATTGLLAEHVRAAYPHWSAHDVSLDRNAIAIYLAVTSALGVPLWLLTIRAVRRGRRWGLVVGVVAFAAGILIALTNLSVGGEHYQVIVPYLFGTLTLLPCIAGVVGLVQAWRHRPTTRG</sequence>
<keyword evidence="3" id="KW-1185">Reference proteome</keyword>
<reference evidence="2" key="1">
    <citation type="submission" date="2020-08" db="EMBL/GenBank/DDBJ databases">
        <title>Whole genome shotgun sequence of Actinocatenispora sera NBRC 101916.</title>
        <authorList>
            <person name="Komaki H."/>
            <person name="Tamura T."/>
        </authorList>
    </citation>
    <scope>NUCLEOTIDE SEQUENCE</scope>
    <source>
        <strain evidence="2">NBRC 101916</strain>
    </source>
</reference>
<dbReference type="EMBL" id="AP023354">
    <property type="protein sequence ID" value="BCJ28860.1"/>
    <property type="molecule type" value="Genomic_DNA"/>
</dbReference>
<evidence type="ECO:0000313" key="2">
    <source>
        <dbReference type="EMBL" id="BCJ28860.1"/>
    </source>
</evidence>
<feature type="transmembrane region" description="Helical" evidence="1">
    <location>
        <begin position="17"/>
        <end position="44"/>
    </location>
</feature>